<keyword evidence="3" id="KW-0963">Cytoplasm</keyword>
<dbReference type="AlphaFoldDB" id="A0A2U9IDC5"/>
<sequence length="179" mass="20692">MFEVDEVDYALEIGEKVLNLSKKCRGKDSIRGFRSRAREFPQMMQQMDLIPSMTFLLSKIDDSILIPSIMYFSQAEENVTEKLCNEFKEEGYTSYLIVNFEWIKFKLQDIQFIDKCIKSSKSIEEIASDLLNSYIKNDLISVLKTLKDNVELLSEVEDSVLNLSIEIKKIVDGIYSGED</sequence>
<proteinExistence type="inferred from homology"/>
<evidence type="ECO:0000256" key="2">
    <source>
        <dbReference type="ARBA" id="ARBA00006161"/>
    </source>
</evidence>
<dbReference type="Proteomes" id="UP000248044">
    <property type="component" value="Chromosome"/>
</dbReference>
<evidence type="ECO:0000313" key="6">
    <source>
        <dbReference type="EMBL" id="AWR94037.1"/>
    </source>
</evidence>
<dbReference type="EMBL" id="CP029289">
    <property type="protein sequence ID" value="AWR94037.1"/>
    <property type="molecule type" value="Genomic_DNA"/>
</dbReference>
<dbReference type="GO" id="GO:0051607">
    <property type="term" value="P:defense response to virus"/>
    <property type="evidence" value="ECO:0007669"/>
    <property type="project" value="UniProtKB-KW"/>
</dbReference>
<dbReference type="SUPFAM" id="SSF158568">
    <property type="entry name" value="AF1862-like"/>
    <property type="match status" value="1"/>
</dbReference>
<dbReference type="NCBIfam" id="TIGR01881">
    <property type="entry name" value="cas_Cmr5"/>
    <property type="match status" value="1"/>
</dbReference>
<evidence type="ECO:0000256" key="4">
    <source>
        <dbReference type="ARBA" id="ARBA00023118"/>
    </source>
</evidence>
<evidence type="ECO:0000256" key="5">
    <source>
        <dbReference type="ARBA" id="ARBA00030001"/>
    </source>
</evidence>
<name>A0A2U9IDC5_9CREN</name>
<accession>A0A2U9IDC5</accession>
<evidence type="ECO:0000256" key="3">
    <source>
        <dbReference type="ARBA" id="ARBA00022490"/>
    </source>
</evidence>
<comment type="subcellular location">
    <subcellularLocation>
        <location evidence="1">Cytoplasm</location>
    </subcellularLocation>
</comment>
<evidence type="ECO:0000256" key="1">
    <source>
        <dbReference type="ARBA" id="ARBA00004496"/>
    </source>
</evidence>
<dbReference type="InterPro" id="IPR010160">
    <property type="entry name" value="CRISPR-assoc_prot_Cmr5"/>
</dbReference>
<keyword evidence="4" id="KW-0051">Antiviral defense</keyword>
<dbReference type="KEGG" id="abri:DFR85_04880"/>
<keyword evidence="7" id="KW-1185">Reference proteome</keyword>
<reference evidence="6 7" key="1">
    <citation type="submission" date="2018-05" db="EMBL/GenBank/DDBJ databases">
        <title>Complete Genome Sequences of Extremely Thermoacidophilic, Metal-Mobilizing Type-Strain Members of the Archaeal Family Sulfolobaceae: Acidianus brierleyi DSM-1651T, Acidianus sulfidivorans DSM-18786T, Metallosphaera hakonensis DSM-7519T, and Metallosphaera prunae DSM-10039T.</title>
        <authorList>
            <person name="Counts J.A."/>
            <person name="Kelly R.M."/>
        </authorList>
    </citation>
    <scope>NUCLEOTIDE SEQUENCE [LARGE SCALE GENOMIC DNA]</scope>
    <source>
        <strain evidence="6 7">DSM 1651</strain>
    </source>
</reference>
<gene>
    <name evidence="6" type="primary">cmr5</name>
    <name evidence="6" type="ORF">DFR85_04880</name>
</gene>
<evidence type="ECO:0000313" key="7">
    <source>
        <dbReference type="Proteomes" id="UP000248044"/>
    </source>
</evidence>
<dbReference type="GO" id="GO:0005737">
    <property type="term" value="C:cytoplasm"/>
    <property type="evidence" value="ECO:0007669"/>
    <property type="project" value="UniProtKB-SubCell"/>
</dbReference>
<comment type="similarity">
    <text evidence="2">Belongs to the CRISPR system Cmr5 family.</text>
</comment>
<protein>
    <recommendedName>
        <fullName evidence="5">CRISPR type III-B/RAMP module-associated protein Cmr5</fullName>
    </recommendedName>
</protein>
<organism evidence="6 7">
    <name type="scientific">Acidianus brierleyi</name>
    <dbReference type="NCBI Taxonomy" id="41673"/>
    <lineage>
        <taxon>Archaea</taxon>
        <taxon>Thermoproteota</taxon>
        <taxon>Thermoprotei</taxon>
        <taxon>Sulfolobales</taxon>
        <taxon>Sulfolobaceae</taxon>
        <taxon>Acidianus</taxon>
    </lineage>
</organism>
<dbReference type="InterPro" id="IPR023101">
    <property type="entry name" value="AF1862-like_dom_sf"/>
</dbReference>